<evidence type="ECO:0000313" key="1">
    <source>
        <dbReference type="EMBL" id="NOG30976.1"/>
    </source>
</evidence>
<evidence type="ECO:0000313" key="2">
    <source>
        <dbReference type="Proteomes" id="UP000588806"/>
    </source>
</evidence>
<dbReference type="AlphaFoldDB" id="A0A7Y3XA59"/>
<reference evidence="1 2" key="2">
    <citation type="submission" date="2020-06" db="EMBL/GenBank/DDBJ databases">
        <title>Halomonas songnenensis sp. nov., a moderately halophilic bacterium isolated from saline and alkaline soils.</title>
        <authorList>
            <person name="Jiang J."/>
            <person name="Pan Y."/>
        </authorList>
    </citation>
    <scope>NUCLEOTIDE SEQUENCE [LARGE SCALE GENOMIC DNA]</scope>
    <source>
        <strain evidence="1 2">TBZ9</strain>
    </source>
</reference>
<organism evidence="1 2">
    <name type="scientific">Vreelandella azerica</name>
    <dbReference type="NCBI Taxonomy" id="2732867"/>
    <lineage>
        <taxon>Bacteria</taxon>
        <taxon>Pseudomonadati</taxon>
        <taxon>Pseudomonadota</taxon>
        <taxon>Gammaproteobacteria</taxon>
        <taxon>Oceanospirillales</taxon>
        <taxon>Halomonadaceae</taxon>
        <taxon>Vreelandella</taxon>
    </lineage>
</organism>
<sequence length="121" mass="13850">MAHSAKARLLAFYDYDYEGAFNEIEEAVNRFPANDYPLLTMADLAVHSRNTEKLRQAISLLEERMSRKAQSYRSFLRFKAYLLALDGDPSSAKRIIEKDLKGLGEKAVNRLTHKVDELTNP</sequence>
<dbReference type="EMBL" id="JABFHI010000001">
    <property type="protein sequence ID" value="NOG30976.1"/>
    <property type="molecule type" value="Genomic_DNA"/>
</dbReference>
<dbReference type="SUPFAM" id="SSF48452">
    <property type="entry name" value="TPR-like"/>
    <property type="match status" value="1"/>
</dbReference>
<dbReference type="Proteomes" id="UP000588806">
    <property type="component" value="Unassembled WGS sequence"/>
</dbReference>
<protein>
    <recommendedName>
        <fullName evidence="3">Tetratricopeptide repeat protein</fullName>
    </recommendedName>
</protein>
<gene>
    <name evidence="1" type="ORF">HLB35_02930</name>
</gene>
<reference evidence="1 2" key="1">
    <citation type="submission" date="2020-05" db="EMBL/GenBank/DDBJ databases">
        <authorList>
            <person name="Ruan W."/>
            <person name="Jeon C.O."/>
            <person name="Chun B.H."/>
        </authorList>
    </citation>
    <scope>NUCLEOTIDE SEQUENCE [LARGE SCALE GENOMIC DNA]</scope>
    <source>
        <strain evidence="1 2">TBZ9</strain>
    </source>
</reference>
<accession>A0A7Y3XA59</accession>
<proteinExistence type="predicted"/>
<keyword evidence="2" id="KW-1185">Reference proteome</keyword>
<comment type="caution">
    <text evidence="1">The sequence shown here is derived from an EMBL/GenBank/DDBJ whole genome shotgun (WGS) entry which is preliminary data.</text>
</comment>
<name>A0A7Y3XA59_9GAMM</name>
<dbReference type="InterPro" id="IPR011990">
    <property type="entry name" value="TPR-like_helical_dom_sf"/>
</dbReference>
<evidence type="ECO:0008006" key="3">
    <source>
        <dbReference type="Google" id="ProtNLM"/>
    </source>
</evidence>
<dbReference type="RefSeq" id="WP_171701418.1">
    <property type="nucleotide sequence ID" value="NZ_JABFHI010000001.1"/>
</dbReference>